<dbReference type="RefSeq" id="XP_031934315.1">
    <property type="nucleotide sequence ID" value="XM_032088554.1"/>
</dbReference>
<protein>
    <submittedName>
        <fullName evidence="2">Uncharacterized protein</fullName>
    </submittedName>
</protein>
<feature type="region of interest" description="Disordered" evidence="1">
    <location>
        <begin position="28"/>
        <end position="66"/>
    </location>
</feature>
<dbReference type="OrthoDB" id="4510162at2759"/>
<gene>
    <name evidence="2" type="ORF">BDV37DRAFT_289808</name>
</gene>
<reference evidence="2 3" key="1">
    <citation type="submission" date="2019-04" db="EMBL/GenBank/DDBJ databases">
        <authorList>
            <consortium name="DOE Joint Genome Institute"/>
            <person name="Mondo S."/>
            <person name="Kjaerbolling I."/>
            <person name="Vesth T."/>
            <person name="Frisvad J.C."/>
            <person name="Nybo J.L."/>
            <person name="Theobald S."/>
            <person name="Kildgaard S."/>
            <person name="Isbrandt T."/>
            <person name="Kuo A."/>
            <person name="Sato A."/>
            <person name="Lyhne E.K."/>
            <person name="Kogle M.E."/>
            <person name="Wiebenga A."/>
            <person name="Kun R.S."/>
            <person name="Lubbers R.J."/>
            <person name="Makela M.R."/>
            <person name="Barry K."/>
            <person name="Chovatia M."/>
            <person name="Clum A."/>
            <person name="Daum C."/>
            <person name="Haridas S."/>
            <person name="He G."/>
            <person name="LaButti K."/>
            <person name="Lipzen A."/>
            <person name="Riley R."/>
            <person name="Salamov A."/>
            <person name="Simmons B.A."/>
            <person name="Magnuson J.K."/>
            <person name="Henrissat B."/>
            <person name="Mortensen U.H."/>
            <person name="Larsen T.O."/>
            <person name="Devries R.P."/>
            <person name="Grigoriev I.V."/>
            <person name="Machida M."/>
            <person name="Baker S.E."/>
            <person name="Andersen M.R."/>
            <person name="Cantor M.N."/>
            <person name="Hua S.X."/>
        </authorList>
    </citation>
    <scope>NUCLEOTIDE SEQUENCE [LARGE SCALE GENOMIC DNA]</scope>
    <source>
        <strain evidence="2 3">CBS 119388</strain>
    </source>
</reference>
<dbReference type="EMBL" id="ML736936">
    <property type="protein sequence ID" value="KAE8396996.1"/>
    <property type="molecule type" value="Genomic_DNA"/>
</dbReference>
<proteinExistence type="predicted"/>
<accession>A0A5N7CS29</accession>
<sequence length="542" mass="61063">MRRFNFDGDDAQYISFLEDIVHNAGLLQPATLPPSTEEHTRPAYESSRNRRQHTTPTSKDEKTTVPQFQIIEYNPSETKSKPPRHNKERWQKEIDCLLSLANIKILNSKAQEIGLGDNQIVISGLVSGFNVSDYCPDADSISLPVSELLLSLRKYALFTKKCNNEARLLSCLARFQDLIFVSFCVVALGLGEAKDCVHEAMKLYISNSEGHHLDRIISGARWVNRCITELSNTAWNLRSPEIFLLGEQTINFYGRYAEAGSQSTLYFLNSLRQLAKGFSDAEQTTKIPISIPCIVKLLSGPAIELSEICDILGYDQSLTMDLFREHYDSNFTCLNSQQSPSSLLKHRDDTDFRLNHREAKRRAHTNYSGWHISNTAHDMVRTPQSGPTVQRRSSEQIYTDRNDSTPSSEIDTGDGCSDPDMFRRVPTAPPDFNVFQFDSSQNQLDIPPEFNVFQFGYPSAQLCFPPEFNIFQLNSPSTRFSTPPLFSAVQSDPLSDQSNAQTDGFQFDEFQETNNEAANISRGLNLEGQNVVGSSLPFDTQV</sequence>
<organism evidence="2 3">
    <name type="scientific">Aspergillus pseudonomiae</name>
    <dbReference type="NCBI Taxonomy" id="1506151"/>
    <lineage>
        <taxon>Eukaryota</taxon>
        <taxon>Fungi</taxon>
        <taxon>Dikarya</taxon>
        <taxon>Ascomycota</taxon>
        <taxon>Pezizomycotina</taxon>
        <taxon>Eurotiomycetes</taxon>
        <taxon>Eurotiomycetidae</taxon>
        <taxon>Eurotiales</taxon>
        <taxon>Aspergillaceae</taxon>
        <taxon>Aspergillus</taxon>
        <taxon>Aspergillus subgen. Circumdati</taxon>
    </lineage>
</organism>
<dbReference type="Proteomes" id="UP000325579">
    <property type="component" value="Unassembled WGS sequence"/>
</dbReference>
<evidence type="ECO:0000256" key="1">
    <source>
        <dbReference type="SAM" id="MobiDB-lite"/>
    </source>
</evidence>
<evidence type="ECO:0000313" key="3">
    <source>
        <dbReference type="Proteomes" id="UP000325579"/>
    </source>
</evidence>
<feature type="region of interest" description="Disordered" evidence="1">
    <location>
        <begin position="378"/>
        <end position="414"/>
    </location>
</feature>
<keyword evidence="3" id="KW-1185">Reference proteome</keyword>
<feature type="compositionally biased region" description="Polar residues" evidence="1">
    <location>
        <begin position="378"/>
        <end position="391"/>
    </location>
</feature>
<name>A0A5N7CS29_9EURO</name>
<dbReference type="GeneID" id="43673245"/>
<evidence type="ECO:0000313" key="2">
    <source>
        <dbReference type="EMBL" id="KAE8396996.1"/>
    </source>
</evidence>
<feature type="compositionally biased region" description="Basic and acidic residues" evidence="1">
    <location>
        <begin position="392"/>
        <end position="403"/>
    </location>
</feature>
<dbReference type="AlphaFoldDB" id="A0A5N7CS29"/>